<dbReference type="GO" id="GO:0005737">
    <property type="term" value="C:cytoplasm"/>
    <property type="evidence" value="ECO:0007669"/>
    <property type="project" value="TreeGrafter"/>
</dbReference>
<dbReference type="SFLD" id="SFLDS00029">
    <property type="entry name" value="Radical_SAM"/>
    <property type="match status" value="1"/>
</dbReference>
<evidence type="ECO:0000259" key="2">
    <source>
        <dbReference type="PROSITE" id="PS51918"/>
    </source>
</evidence>
<dbReference type="RefSeq" id="WP_161259483.1">
    <property type="nucleotide sequence ID" value="NZ_WXEY01000022.1"/>
</dbReference>
<feature type="region of interest" description="Disordered" evidence="1">
    <location>
        <begin position="79"/>
        <end position="107"/>
    </location>
</feature>
<keyword evidence="4" id="KW-1185">Reference proteome</keyword>
<dbReference type="OrthoDB" id="9808022at2"/>
<gene>
    <name evidence="3" type="primary">hemZ</name>
    <name evidence="3" type="ORF">GTO91_14700</name>
</gene>
<dbReference type="SFLD" id="SFLDF00310">
    <property type="entry name" value="oxygen-independent_coproporphy"/>
    <property type="match status" value="1"/>
</dbReference>
<dbReference type="SFLD" id="SFLDG01065">
    <property type="entry name" value="anaerobic_coproporphyrinogen-I"/>
    <property type="match status" value="1"/>
</dbReference>
<dbReference type="InterPro" id="IPR023404">
    <property type="entry name" value="rSAM_horseshoe"/>
</dbReference>
<evidence type="ECO:0000313" key="4">
    <source>
        <dbReference type="Proteomes" id="UP000463470"/>
    </source>
</evidence>
<dbReference type="GO" id="GO:0006779">
    <property type="term" value="P:porphyrin-containing compound biosynthetic process"/>
    <property type="evidence" value="ECO:0007669"/>
    <property type="project" value="TreeGrafter"/>
</dbReference>
<name>A0A845L839_9FIRM</name>
<dbReference type="InterPro" id="IPR006638">
    <property type="entry name" value="Elp3/MiaA/NifB-like_rSAM"/>
</dbReference>
<dbReference type="AlphaFoldDB" id="A0A845L839"/>
<dbReference type="PANTHER" id="PTHR13932">
    <property type="entry name" value="COPROPORPHYRINIGEN III OXIDASE"/>
    <property type="match status" value="1"/>
</dbReference>
<dbReference type="Pfam" id="PF04055">
    <property type="entry name" value="Radical_SAM"/>
    <property type="match status" value="1"/>
</dbReference>
<dbReference type="SFLD" id="SFLDG01082">
    <property type="entry name" value="B12-binding_domain_containing"/>
    <property type="match status" value="1"/>
</dbReference>
<dbReference type="PANTHER" id="PTHR13932:SF1">
    <property type="entry name" value="OXYGEN-INDEPENDENT COPROPORPHYRINOGEN-III OXIDASE-LIKE PROTEIN HEMZ"/>
    <property type="match status" value="1"/>
</dbReference>
<dbReference type="GO" id="GO:0051539">
    <property type="term" value="F:4 iron, 4 sulfur cluster binding"/>
    <property type="evidence" value="ECO:0007669"/>
    <property type="project" value="TreeGrafter"/>
</dbReference>
<comment type="caution">
    <text evidence="3">The sequence shown here is derived from an EMBL/GenBank/DDBJ whole genome shotgun (WGS) entry which is preliminary data.</text>
</comment>
<organism evidence="3 4">
    <name type="scientific">Heliomicrobium undosum</name>
    <dbReference type="NCBI Taxonomy" id="121734"/>
    <lineage>
        <taxon>Bacteria</taxon>
        <taxon>Bacillati</taxon>
        <taxon>Bacillota</taxon>
        <taxon>Clostridia</taxon>
        <taxon>Eubacteriales</taxon>
        <taxon>Heliobacteriaceae</taxon>
        <taxon>Heliomicrobium</taxon>
    </lineage>
</organism>
<dbReference type="Gene3D" id="3.80.30.20">
    <property type="entry name" value="tm_1862 like domain"/>
    <property type="match status" value="1"/>
</dbReference>
<dbReference type="InterPro" id="IPR034505">
    <property type="entry name" value="Coproporphyrinogen-III_oxidase"/>
</dbReference>
<dbReference type="EMBL" id="WXEY01000022">
    <property type="protein sequence ID" value="MZP30964.1"/>
    <property type="molecule type" value="Genomic_DNA"/>
</dbReference>
<dbReference type="GO" id="GO:0051989">
    <property type="term" value="F:coproporphyrinogen dehydrogenase activity"/>
    <property type="evidence" value="ECO:0007669"/>
    <property type="project" value="UniProtKB-EC"/>
</dbReference>
<feature type="domain" description="Radical SAM core" evidence="2">
    <location>
        <begin position="192"/>
        <end position="431"/>
    </location>
</feature>
<keyword evidence="3" id="KW-0560">Oxidoreductase</keyword>
<dbReference type="InterPro" id="IPR023995">
    <property type="entry name" value="HemZ"/>
</dbReference>
<dbReference type="Proteomes" id="UP000463470">
    <property type="component" value="Unassembled WGS sequence"/>
</dbReference>
<evidence type="ECO:0000313" key="3">
    <source>
        <dbReference type="EMBL" id="MZP30964.1"/>
    </source>
</evidence>
<dbReference type="SUPFAM" id="SSF102114">
    <property type="entry name" value="Radical SAM enzymes"/>
    <property type="match status" value="1"/>
</dbReference>
<dbReference type="SMART" id="SM00729">
    <property type="entry name" value="Elp3"/>
    <property type="match status" value="1"/>
</dbReference>
<reference evidence="3 4" key="1">
    <citation type="submission" date="2020-01" db="EMBL/GenBank/DDBJ databases">
        <title>Whole-genome sequence of Heliobacterium undosum DSM 13378.</title>
        <authorList>
            <person name="Kyndt J.A."/>
            <person name="Meyer T.E."/>
        </authorList>
    </citation>
    <scope>NUCLEOTIDE SEQUENCE [LARGE SCALE GENOMIC DNA]</scope>
    <source>
        <strain evidence="3 4">DSM 13378</strain>
    </source>
</reference>
<dbReference type="CDD" id="cd01335">
    <property type="entry name" value="Radical_SAM"/>
    <property type="match status" value="1"/>
</dbReference>
<dbReference type="EC" id="1.3.98.3" evidence="3"/>
<dbReference type="PROSITE" id="PS51918">
    <property type="entry name" value="RADICAL_SAM"/>
    <property type="match status" value="1"/>
</dbReference>
<protein>
    <submittedName>
        <fullName evidence="3">Coproporphyrinogen dehydrogenase HemZ</fullName>
        <ecNumber evidence="3">1.3.98.3</ecNumber>
    </submittedName>
</protein>
<proteinExistence type="predicted"/>
<sequence>MDVCLRGMPPGYGVTLQEILWIHFPGAQFVENDDLSPEGDCFAATEIEKDTAEVRFREEAGGEGLPVITARFCHAGREGVGQATLSPNGEKESGDSDTVYDDNRREGENARRRAAKLALLRALEDYCGAPPNTWGILTGVRPAKIVHRRLDQGKDRESIRAELLRDYALQPEKADLLLEIALRQRPFFYAGPDDRHKAGVYIGIPFCPTRCLYCSFPGYDVKKFKGWLEPFLHSLRREIEAVGSALRQAGRQVQHIYIGGGTPTALTADQLEELLRWVNQHLRGPETVEFTLEGGRPDTLDRDKLERAFAGGVNRLSINPQSMNADTLERIGRCHRPGEVVEAVELARAIGFPVINMDMIIGLPGEDANAVRNTLDQIAPLRPENLTVHTMAIKRASRLTAEREQWILPTADEVEAMLAVTREGARDLGLVPYYLYRQKRILANQENVGYTLPGQECIYNIHVMEERQTIWGLGAGAATKIVRAEDGEILDSWHNPKDPMNYVERLDGIIGRKLKKLEGTLC</sequence>
<accession>A0A845L839</accession>
<dbReference type="InterPro" id="IPR058240">
    <property type="entry name" value="rSAM_sf"/>
</dbReference>
<dbReference type="NCBIfam" id="TIGR03994">
    <property type="entry name" value="rSAM_HemZ"/>
    <property type="match status" value="1"/>
</dbReference>
<dbReference type="InterPro" id="IPR007197">
    <property type="entry name" value="rSAM"/>
</dbReference>
<evidence type="ECO:0000256" key="1">
    <source>
        <dbReference type="SAM" id="MobiDB-lite"/>
    </source>
</evidence>